<feature type="domain" description="Transcription elongation factor GreA/GreB N-terminal" evidence="6">
    <location>
        <begin position="8"/>
        <end position="74"/>
    </location>
</feature>
<dbReference type="Pfam" id="PF03449">
    <property type="entry name" value="GreA_GreB_N"/>
    <property type="match status" value="1"/>
</dbReference>
<keyword evidence="7" id="KW-0648">Protein biosynthesis</keyword>
<evidence type="ECO:0000256" key="4">
    <source>
        <dbReference type="SAM" id="Coils"/>
    </source>
</evidence>
<gene>
    <name evidence="7" type="ORF">COS26_03135</name>
</gene>
<dbReference type="GO" id="GO:0003677">
    <property type="term" value="F:DNA binding"/>
    <property type="evidence" value="ECO:0007669"/>
    <property type="project" value="InterPro"/>
</dbReference>
<dbReference type="InterPro" id="IPR023459">
    <property type="entry name" value="Tscrpt_elong_fac_GreA/B_fam"/>
</dbReference>
<dbReference type="Gene3D" id="1.10.287.180">
    <property type="entry name" value="Transcription elongation factor, GreA/GreB, N-terminal domain"/>
    <property type="match status" value="1"/>
</dbReference>
<dbReference type="PROSITE" id="PS00830">
    <property type="entry name" value="GREAB_2"/>
    <property type="match status" value="1"/>
</dbReference>
<keyword evidence="4" id="KW-0175">Coiled coil</keyword>
<protein>
    <submittedName>
        <fullName evidence="7">Transcription elongation factor GreA</fullName>
    </submittedName>
</protein>
<dbReference type="SUPFAM" id="SSF54534">
    <property type="entry name" value="FKBP-like"/>
    <property type="match status" value="1"/>
</dbReference>
<evidence type="ECO:0000256" key="2">
    <source>
        <dbReference type="ARBA" id="ARBA00023015"/>
    </source>
</evidence>
<dbReference type="Proteomes" id="UP000230304">
    <property type="component" value="Unassembled WGS sequence"/>
</dbReference>
<evidence type="ECO:0000256" key="3">
    <source>
        <dbReference type="ARBA" id="ARBA00023163"/>
    </source>
</evidence>
<comment type="similarity">
    <text evidence="1">Belongs to the GreA/GreB family.</text>
</comment>
<organism evidence="7 8">
    <name type="scientific">Candidatus Nealsonbacteria bacterium CG02_land_8_20_14_3_00_40_11</name>
    <dbReference type="NCBI Taxonomy" id="1974700"/>
    <lineage>
        <taxon>Bacteria</taxon>
        <taxon>Candidatus Nealsoniibacteriota</taxon>
    </lineage>
</organism>
<dbReference type="GO" id="GO:0032784">
    <property type="term" value="P:regulation of DNA-templated transcription elongation"/>
    <property type="evidence" value="ECO:0007669"/>
    <property type="project" value="InterPro"/>
</dbReference>
<proteinExistence type="inferred from homology"/>
<dbReference type="InterPro" id="IPR022691">
    <property type="entry name" value="Tscrpt_elong_fac_GreA/B_N"/>
</dbReference>
<reference evidence="8" key="1">
    <citation type="submission" date="2017-09" db="EMBL/GenBank/DDBJ databases">
        <title>Depth-based differentiation of microbial function through sediment-hosted aquifers and enrichment of novel symbionts in the deep terrestrial subsurface.</title>
        <authorList>
            <person name="Probst A.J."/>
            <person name="Ladd B."/>
            <person name="Jarett J.K."/>
            <person name="Geller-Mcgrath D.E."/>
            <person name="Sieber C.M.K."/>
            <person name="Emerson J.B."/>
            <person name="Anantharaman K."/>
            <person name="Thomas B.C."/>
            <person name="Malmstrom R."/>
            <person name="Stieglmeier M."/>
            <person name="Klingl A."/>
            <person name="Woyke T."/>
            <person name="Ryan C.M."/>
            <person name="Banfield J.F."/>
        </authorList>
    </citation>
    <scope>NUCLEOTIDE SEQUENCE [LARGE SCALE GENOMIC DNA]</scope>
</reference>
<accession>A0A2M7D766</accession>
<dbReference type="GO" id="GO:0006354">
    <property type="term" value="P:DNA-templated transcription elongation"/>
    <property type="evidence" value="ECO:0007669"/>
    <property type="project" value="TreeGrafter"/>
</dbReference>
<sequence>MPEEKKFYLTKEGWERVKREYKDLKELKLAKTKGESPKILHSEDLNPEYLAFQEDISFLESRIIELENTLKNVELIKPPKKQNIVDLGATVLVEVDGQNDEFTLVGSLEANPTVGKISNESPVGHALLGHQVGDNVVVSSPIQTTYKIKKIKYHLS</sequence>
<evidence type="ECO:0000256" key="1">
    <source>
        <dbReference type="ARBA" id="ARBA00008213"/>
    </source>
</evidence>
<dbReference type="InterPro" id="IPR001437">
    <property type="entry name" value="Tscrpt_elong_fac_GreA/B_C"/>
</dbReference>
<dbReference type="EMBL" id="PEUA01000069">
    <property type="protein sequence ID" value="PIV41725.1"/>
    <property type="molecule type" value="Genomic_DNA"/>
</dbReference>
<dbReference type="PIRSF" id="PIRSF006092">
    <property type="entry name" value="GreA_GreB"/>
    <property type="match status" value="1"/>
</dbReference>
<comment type="caution">
    <text evidence="7">The sequence shown here is derived from an EMBL/GenBank/DDBJ whole genome shotgun (WGS) entry which is preliminary data.</text>
</comment>
<keyword evidence="7" id="KW-0251">Elongation factor</keyword>
<keyword evidence="2" id="KW-0805">Transcription regulation</keyword>
<feature type="domain" description="Transcription elongation factor GreA/GreB C-terminal" evidence="5">
    <location>
        <begin position="82"/>
        <end position="153"/>
    </location>
</feature>
<dbReference type="InterPro" id="IPR036953">
    <property type="entry name" value="GreA/GreB_C_sf"/>
</dbReference>
<evidence type="ECO:0000313" key="8">
    <source>
        <dbReference type="Proteomes" id="UP000230304"/>
    </source>
</evidence>
<dbReference type="InterPro" id="IPR018151">
    <property type="entry name" value="TF_GreA/GreB_CS"/>
</dbReference>
<dbReference type="AlphaFoldDB" id="A0A2M7D766"/>
<dbReference type="Gene3D" id="3.10.50.30">
    <property type="entry name" value="Transcription elongation factor, GreA/GreB, C-terminal domain"/>
    <property type="match status" value="1"/>
</dbReference>
<feature type="coiled-coil region" evidence="4">
    <location>
        <begin position="49"/>
        <end position="76"/>
    </location>
</feature>
<evidence type="ECO:0000313" key="7">
    <source>
        <dbReference type="EMBL" id="PIV41725.1"/>
    </source>
</evidence>
<dbReference type="GO" id="GO:0003746">
    <property type="term" value="F:translation elongation factor activity"/>
    <property type="evidence" value="ECO:0007669"/>
    <property type="project" value="UniProtKB-KW"/>
</dbReference>
<dbReference type="GO" id="GO:0070063">
    <property type="term" value="F:RNA polymerase binding"/>
    <property type="evidence" value="ECO:0007669"/>
    <property type="project" value="InterPro"/>
</dbReference>
<dbReference type="Pfam" id="PF01272">
    <property type="entry name" value="GreA_GreB"/>
    <property type="match status" value="1"/>
</dbReference>
<evidence type="ECO:0000259" key="5">
    <source>
        <dbReference type="Pfam" id="PF01272"/>
    </source>
</evidence>
<dbReference type="SUPFAM" id="SSF46557">
    <property type="entry name" value="GreA transcript cleavage protein, N-terminal domain"/>
    <property type="match status" value="1"/>
</dbReference>
<evidence type="ECO:0000259" key="6">
    <source>
        <dbReference type="Pfam" id="PF03449"/>
    </source>
</evidence>
<dbReference type="PANTHER" id="PTHR30437:SF4">
    <property type="entry name" value="TRANSCRIPTION ELONGATION FACTOR GREA"/>
    <property type="match status" value="1"/>
</dbReference>
<keyword evidence="3" id="KW-0804">Transcription</keyword>
<name>A0A2M7D766_9BACT</name>
<dbReference type="PANTHER" id="PTHR30437">
    <property type="entry name" value="TRANSCRIPTION ELONGATION FACTOR GREA"/>
    <property type="match status" value="1"/>
</dbReference>
<dbReference type="InterPro" id="IPR036805">
    <property type="entry name" value="Tscrpt_elong_fac_GreA/B_N_sf"/>
</dbReference>